<proteinExistence type="predicted"/>
<dbReference type="EMBL" id="KF268327">
    <property type="protein sequence ID" value="AGT77684.1"/>
    <property type="molecule type" value="Genomic_DNA"/>
</dbReference>
<reference evidence="1 2" key="1">
    <citation type="submission" date="2013-05" db="EMBL/GenBank/DDBJ databases">
        <authorList>
            <person name="Madupu R."/>
            <person name="Halpin R."/>
            <person name="Fedorova N."/>
            <person name="Tsitrin T."/>
            <person name="Stockwell T."/>
            <person name="Amedeo P."/>
            <person name="Appalla L."/>
            <person name="Bishop B."/>
            <person name="Edworthy P."/>
            <person name="Gupta N."/>
            <person name="Hoover J."/>
            <person name="Katzel D."/>
            <person name="Li K."/>
            <person name="Schobel S."/>
            <person name="Shrivastava S."/>
            <person name="Thovarai V."/>
            <person name="Wang S."/>
            <person name="Dehghan S."/>
            <person name="Singh S."/>
            <person name="Liu E.B."/>
            <person name="Seto J."/>
            <person name="Jones M.S."/>
            <person name="Kajon A."/>
            <person name="Gray G."/>
            <person name="Kowalski R."/>
            <person name="Romanowski E."/>
            <person name="Chodosh J."/>
            <person name="Wentworth D.E."/>
            <person name="Seto D."/>
        </authorList>
    </citation>
    <scope>NUCLEOTIDE SEQUENCE [LARGE SCALE GENOMIC DNA]</scope>
    <source>
        <strain evidence="1">Human/DEU/HEIM_00089/1988/NEW[P23H32F62]</strain>
    </source>
</reference>
<gene>
    <name evidence="1" type="ORF">H648_40386gpHYPp3</name>
</gene>
<name>T1UKC9_9ADEN</name>
<sequence length="345" mass="36226">MREGGGVHAADVIDIDGLREDADVGGITAPPADAGAHVVIQLVRGGQEGGAEIGALGLLGSEDDLAKDGMRVGGDGGPLEDVKVGVGQADRVADEVRVGVLQLGDELGGDEDVHGAVVQRFADDVITRLSFLLPQLAVEGVLLVILPVLPERESSIVRTVRAQHVEMVHGLVGTAALLHGEGVSLSGLAERGVRQGEGVPDHDFQELVLEVRVVAAAVLPELEIGALLREGVRQSESDVIEENLACPRHEIAGDAERARHGGSVVDDLGGEYDLVEAVDVVPDDVKFHEPRAAFDVRQLFELLVGEVLGALQAVLLERPLLEMWVGLHEGSPELAGHEGLELVAK</sequence>
<evidence type="ECO:0000313" key="2">
    <source>
        <dbReference type="Proteomes" id="UP000102686"/>
    </source>
</evidence>
<accession>T1UKC9</accession>
<evidence type="ECO:0000313" key="1">
    <source>
        <dbReference type="EMBL" id="AGT77684.1"/>
    </source>
</evidence>
<dbReference type="Proteomes" id="UP000102686">
    <property type="component" value="Segment"/>
</dbReference>
<protein>
    <submittedName>
        <fullName evidence="1">Uncharacterized protein</fullName>
    </submittedName>
</protein>
<organism evidence="1 2">
    <name type="scientific">Human mastadenovirus D</name>
    <dbReference type="NCBI Taxonomy" id="130310"/>
    <lineage>
        <taxon>Viruses</taxon>
        <taxon>Varidnaviria</taxon>
        <taxon>Bamfordvirae</taxon>
        <taxon>Preplasmiviricota</taxon>
        <taxon>Polisuviricotina</taxon>
        <taxon>Pharingeaviricetes</taxon>
        <taxon>Rowavirales</taxon>
        <taxon>Adenoviridae</taxon>
        <taxon>Mastadenovirus</taxon>
        <taxon>Mastadenovirus dominans</taxon>
    </lineage>
</organism>